<keyword evidence="2" id="KW-0378">Hydrolase</keyword>
<dbReference type="InterPro" id="IPR050789">
    <property type="entry name" value="Diverse_Enzym_Activities"/>
</dbReference>
<reference evidence="2" key="1">
    <citation type="submission" date="2020-09" db="EMBL/GenBank/DDBJ databases">
        <title>Rhizobia associated with sainfoin plants.</title>
        <authorList>
            <person name="Asharfi S."/>
            <person name="Kuzmanovic N."/>
            <person name="Bunk B."/>
            <person name="Sproeer C."/>
            <person name="Becker M."/>
            <person name="Thuenen T."/>
        </authorList>
    </citation>
    <scope>NUCLEOTIDE SEQUENCE</scope>
    <source>
        <strain evidence="2">OM4</strain>
    </source>
</reference>
<gene>
    <name evidence="2" type="ORF">IHQ72_33760</name>
</gene>
<sequence>MGMLEFDGHRYLDGRASDPRDLGWMRDAPPPVEKRITIESDTVLQFPQMRWSLSHMRELMPTVNVWRKPGAPSHFERHEKTGEIDALTFTDTNGRTLRFDEALIDNYTDGIVVLHRGRLVYERYFGALEPHLPHACHSVTKSYAGTVAAAFVHEDVLNDTKTVAYYLPELQGTGWEDATLRQVMDMQTGLAYTEVYEDERSGVRAYMRACGWRPRPVGYDGPKTLCDYLQTVRKEGTHGETFDYKTVNTDVMTWVMTRVTGRSFAELLQERLWAPLGCEEDGYLTIDPVGTPLAGAGLSASLRDLARFGELIRCEGAWNGKQVIPAFVVHDVQNGDHPAKLSGGYSYRSQWWVTHDELGAVEARGIHGQRLYIAPEAEMVVVRFASHPFANSQVGDIITTPQMLALGRMLRG</sequence>
<accession>A0ABY5QW32</accession>
<dbReference type="RefSeq" id="WP_258120196.1">
    <property type="nucleotide sequence ID" value="NZ_CP062229.1"/>
</dbReference>
<dbReference type="InterPro" id="IPR012338">
    <property type="entry name" value="Beta-lactam/transpept-like"/>
</dbReference>
<dbReference type="InterPro" id="IPR001466">
    <property type="entry name" value="Beta-lactam-related"/>
</dbReference>
<dbReference type="PANTHER" id="PTHR43283">
    <property type="entry name" value="BETA-LACTAMASE-RELATED"/>
    <property type="match status" value="1"/>
</dbReference>
<evidence type="ECO:0000313" key="2">
    <source>
        <dbReference type="EMBL" id="UVC15390.1"/>
    </source>
</evidence>
<feature type="domain" description="Beta-lactamase-related" evidence="1">
    <location>
        <begin position="110"/>
        <end position="388"/>
    </location>
</feature>
<proteinExistence type="predicted"/>
<dbReference type="PANTHER" id="PTHR43283:SF7">
    <property type="entry name" value="BETA-LACTAMASE-RELATED DOMAIN-CONTAINING PROTEIN"/>
    <property type="match status" value="1"/>
</dbReference>
<keyword evidence="3" id="KW-1185">Reference proteome</keyword>
<dbReference type="GO" id="GO:0016787">
    <property type="term" value="F:hydrolase activity"/>
    <property type="evidence" value="ECO:0007669"/>
    <property type="project" value="UniProtKB-KW"/>
</dbReference>
<dbReference type="EMBL" id="CP062229">
    <property type="protein sequence ID" value="UVC15390.1"/>
    <property type="molecule type" value="Genomic_DNA"/>
</dbReference>
<dbReference type="Gene3D" id="3.40.710.10">
    <property type="entry name" value="DD-peptidase/beta-lactamase superfamily"/>
    <property type="match status" value="1"/>
</dbReference>
<name>A0ABY5QW32_9HYPH</name>
<evidence type="ECO:0000313" key="3">
    <source>
        <dbReference type="Proteomes" id="UP001058098"/>
    </source>
</evidence>
<dbReference type="SUPFAM" id="SSF56601">
    <property type="entry name" value="beta-lactamase/transpeptidase-like"/>
    <property type="match status" value="1"/>
</dbReference>
<evidence type="ECO:0000259" key="1">
    <source>
        <dbReference type="Pfam" id="PF00144"/>
    </source>
</evidence>
<organism evidence="2 3">
    <name type="scientific">Mesorhizobium onobrychidis</name>
    <dbReference type="NCBI Taxonomy" id="2775404"/>
    <lineage>
        <taxon>Bacteria</taxon>
        <taxon>Pseudomonadati</taxon>
        <taxon>Pseudomonadota</taxon>
        <taxon>Alphaproteobacteria</taxon>
        <taxon>Hyphomicrobiales</taxon>
        <taxon>Phyllobacteriaceae</taxon>
        <taxon>Mesorhizobium</taxon>
    </lineage>
</organism>
<protein>
    <submittedName>
        <fullName evidence="2">Serine hydrolase</fullName>
    </submittedName>
</protein>
<dbReference type="Proteomes" id="UP001058098">
    <property type="component" value="Chromosome"/>
</dbReference>
<dbReference type="Pfam" id="PF00144">
    <property type="entry name" value="Beta-lactamase"/>
    <property type="match status" value="1"/>
</dbReference>